<sequence length="102" mass="11308">MNYCLNAMMHGGNQPVALLVCFLAAFSLSALLGLVVSYRLLDKTRLSMKFRSNELTGQSITWSLNQVLVALAVRESAKSRCISIKLVSRGRHEVLCSGIWLH</sequence>
<organism evidence="2 3">
    <name type="scientific">Characodon lateralis</name>
    <dbReference type="NCBI Taxonomy" id="208331"/>
    <lineage>
        <taxon>Eukaryota</taxon>
        <taxon>Metazoa</taxon>
        <taxon>Chordata</taxon>
        <taxon>Craniata</taxon>
        <taxon>Vertebrata</taxon>
        <taxon>Euteleostomi</taxon>
        <taxon>Actinopterygii</taxon>
        <taxon>Neopterygii</taxon>
        <taxon>Teleostei</taxon>
        <taxon>Neoteleostei</taxon>
        <taxon>Acanthomorphata</taxon>
        <taxon>Ovalentaria</taxon>
        <taxon>Atherinomorphae</taxon>
        <taxon>Cyprinodontiformes</taxon>
        <taxon>Goodeidae</taxon>
        <taxon>Characodon</taxon>
    </lineage>
</organism>
<reference evidence="2 3" key="1">
    <citation type="submission" date="2021-06" db="EMBL/GenBank/DDBJ databases">
        <authorList>
            <person name="Palmer J.M."/>
        </authorList>
    </citation>
    <scope>NUCLEOTIDE SEQUENCE [LARGE SCALE GENOMIC DNA]</scope>
    <source>
        <strain evidence="2 3">CL_MEX2019</strain>
        <tissue evidence="2">Muscle</tissue>
    </source>
</reference>
<comment type="caution">
    <text evidence="2">The sequence shown here is derived from an EMBL/GenBank/DDBJ whole genome shotgun (WGS) entry which is preliminary data.</text>
</comment>
<keyword evidence="1" id="KW-1133">Transmembrane helix</keyword>
<protein>
    <submittedName>
        <fullName evidence="2">Uncharacterized protein</fullName>
    </submittedName>
</protein>
<proteinExistence type="predicted"/>
<dbReference type="EMBL" id="JAHUTJ010008239">
    <property type="protein sequence ID" value="MED6266346.1"/>
    <property type="molecule type" value="Genomic_DNA"/>
</dbReference>
<evidence type="ECO:0000256" key="1">
    <source>
        <dbReference type="SAM" id="Phobius"/>
    </source>
</evidence>
<dbReference type="Proteomes" id="UP001352852">
    <property type="component" value="Unassembled WGS sequence"/>
</dbReference>
<keyword evidence="3" id="KW-1185">Reference proteome</keyword>
<keyword evidence="1" id="KW-0812">Transmembrane</keyword>
<keyword evidence="1" id="KW-0472">Membrane</keyword>
<name>A0ABU7CTS0_9TELE</name>
<feature type="transmembrane region" description="Helical" evidence="1">
    <location>
        <begin position="16"/>
        <end position="41"/>
    </location>
</feature>
<gene>
    <name evidence="2" type="ORF">CHARACLAT_001200</name>
</gene>
<accession>A0ABU7CTS0</accession>
<evidence type="ECO:0000313" key="2">
    <source>
        <dbReference type="EMBL" id="MED6266346.1"/>
    </source>
</evidence>
<evidence type="ECO:0000313" key="3">
    <source>
        <dbReference type="Proteomes" id="UP001352852"/>
    </source>
</evidence>